<dbReference type="GO" id="GO:0140096">
    <property type="term" value="F:catalytic activity, acting on a protein"/>
    <property type="evidence" value="ECO:0007669"/>
    <property type="project" value="UniProtKB-ARBA"/>
</dbReference>
<keyword evidence="7 9" id="KW-0368">Histidine biosynthesis</keyword>
<dbReference type="InterPro" id="IPR004517">
    <property type="entry name" value="HisZ"/>
</dbReference>
<dbReference type="OrthoDB" id="9800814at2"/>
<sequence length="405" mass="46476">MIGKLKLSLPDGVQDYLPDECYNKRKIEDKIRRFFYLSGYNEIETPILEFFDVFAGVKPSIEQEHMFKLIDPEGRVLVLRPDITMPIARVVGTKMGDHPLPLRLFYLGNVYRYGEFQACKQREVAQAGVELLGVDGPEADAEVIAMAIQLFLDLRLAEFQIDIGQVEFFKGLIEEAGISEQEAEEIRTLIDQKNMLALEMLLKKLPISVHIKETMYRLPQLYGDSEILTEAMKISRSPKCRAALENIYQVYGILKDYGFGRYITFDLGMVQSFNFYTGIIFRGITKELGYPVCGGGRYDRLVSEFGRDLPATGFAIGIKRLLIALERQGKLEEIPPVDVLVVAEGSQRGRAYEFMQQLKKQNKRVEMFLSTEESKNPLDYARKKRIPRVVEVREKEDIVEHEIDF</sequence>
<dbReference type="PIRSF" id="PIRSF001549">
    <property type="entry name" value="His-tRNA_synth"/>
    <property type="match status" value="1"/>
</dbReference>
<evidence type="ECO:0000256" key="2">
    <source>
        <dbReference type="ARBA" id="ARBA00004667"/>
    </source>
</evidence>
<evidence type="ECO:0000256" key="3">
    <source>
        <dbReference type="ARBA" id="ARBA00005539"/>
    </source>
</evidence>
<comment type="pathway">
    <text evidence="2 9">Amino-acid biosynthesis; L-histidine biosynthesis; L-histidine from 5-phospho-alpha-D-ribose 1-diphosphate: step 1/9.</text>
</comment>
<evidence type="ECO:0000256" key="7">
    <source>
        <dbReference type="ARBA" id="ARBA00023102"/>
    </source>
</evidence>
<keyword evidence="12" id="KW-0328">Glycosyltransferase</keyword>
<evidence type="ECO:0000313" key="13">
    <source>
        <dbReference type="Proteomes" id="UP000198577"/>
    </source>
</evidence>
<gene>
    <name evidence="9" type="primary">hisZ</name>
    <name evidence="12" type="ORF">SAMN05444406_101144</name>
</gene>
<keyword evidence="12" id="KW-0808">Transferase</keyword>
<dbReference type="HAMAP" id="MF_00125">
    <property type="entry name" value="HisZ"/>
    <property type="match status" value="1"/>
</dbReference>
<feature type="domain" description="Aminoacyl-transfer RNA synthetases class-II family profile" evidence="11">
    <location>
        <begin position="25"/>
        <end position="335"/>
    </location>
</feature>
<dbReference type="PROSITE" id="PS50862">
    <property type="entry name" value="AA_TRNA_LIGASE_II"/>
    <property type="match status" value="1"/>
</dbReference>
<dbReference type="GO" id="GO:0005737">
    <property type="term" value="C:cytoplasm"/>
    <property type="evidence" value="ECO:0007669"/>
    <property type="project" value="UniProtKB-SubCell"/>
</dbReference>
<dbReference type="PANTHER" id="PTHR43707:SF6">
    <property type="entry name" value="ATP PHOSPHORIBOSYLTRANSFERASE REGULATORY SUBUNIT"/>
    <property type="match status" value="1"/>
</dbReference>
<evidence type="ECO:0000256" key="6">
    <source>
        <dbReference type="ARBA" id="ARBA00022605"/>
    </source>
</evidence>
<evidence type="ECO:0000256" key="1">
    <source>
        <dbReference type="ARBA" id="ARBA00004496"/>
    </source>
</evidence>
<dbReference type="InterPro" id="IPR045864">
    <property type="entry name" value="aa-tRNA-synth_II/BPL/LPL"/>
</dbReference>
<evidence type="ECO:0000256" key="9">
    <source>
        <dbReference type="HAMAP-Rule" id="MF_00125"/>
    </source>
</evidence>
<evidence type="ECO:0000256" key="5">
    <source>
        <dbReference type="ARBA" id="ARBA00022490"/>
    </source>
</evidence>
<feature type="binding site" evidence="10">
    <location>
        <position position="130"/>
    </location>
    <ligand>
        <name>L-histidine</name>
        <dbReference type="ChEBI" id="CHEBI:57595"/>
    </ligand>
</feature>
<dbReference type="EMBL" id="FOXR01000001">
    <property type="protein sequence ID" value="SFP62695.1"/>
    <property type="molecule type" value="Genomic_DNA"/>
</dbReference>
<dbReference type="UniPathway" id="UPA00031">
    <property type="reaction ID" value="UER00006"/>
</dbReference>
<evidence type="ECO:0000259" key="11">
    <source>
        <dbReference type="PROSITE" id="PS50862"/>
    </source>
</evidence>
<evidence type="ECO:0000256" key="10">
    <source>
        <dbReference type="PIRSR" id="PIRSR001549-1"/>
    </source>
</evidence>
<dbReference type="GO" id="GO:0006427">
    <property type="term" value="P:histidyl-tRNA aminoacylation"/>
    <property type="evidence" value="ECO:0007669"/>
    <property type="project" value="TreeGrafter"/>
</dbReference>
<name>A0A1I5RW00_9FIRM</name>
<keyword evidence="13" id="KW-1185">Reference proteome</keyword>
<dbReference type="GO" id="GO:0004821">
    <property type="term" value="F:histidine-tRNA ligase activity"/>
    <property type="evidence" value="ECO:0007669"/>
    <property type="project" value="TreeGrafter"/>
</dbReference>
<dbReference type="GO" id="GO:0016757">
    <property type="term" value="F:glycosyltransferase activity"/>
    <property type="evidence" value="ECO:0007669"/>
    <property type="project" value="UniProtKB-KW"/>
</dbReference>
<reference evidence="12 13" key="1">
    <citation type="submission" date="2016-10" db="EMBL/GenBank/DDBJ databases">
        <authorList>
            <person name="de Groot N.N."/>
        </authorList>
    </citation>
    <scope>NUCLEOTIDE SEQUENCE [LARGE SCALE GENOMIC DNA]</scope>
    <source>
        <strain evidence="12 13">DSM 20678</strain>
    </source>
</reference>
<comment type="subunit">
    <text evidence="9">Heteromultimer composed of HisG and HisZ subunits.</text>
</comment>
<comment type="similarity">
    <text evidence="3 9">Belongs to the class-II aminoacyl-tRNA synthetase family. HisZ subfamily.</text>
</comment>
<proteinExistence type="inferred from homology"/>
<keyword evidence="5 9" id="KW-0963">Cytoplasm</keyword>
<dbReference type="InterPro" id="IPR041715">
    <property type="entry name" value="HisRS-like_core"/>
</dbReference>
<dbReference type="Pfam" id="PF13393">
    <property type="entry name" value="tRNA-synt_His"/>
    <property type="match status" value="1"/>
</dbReference>
<evidence type="ECO:0000256" key="8">
    <source>
        <dbReference type="ARBA" id="ARBA00025246"/>
    </source>
</evidence>
<dbReference type="RefSeq" id="WP_092281812.1">
    <property type="nucleotide sequence ID" value="NZ_FOXR01000001.1"/>
</dbReference>
<comment type="function">
    <text evidence="8 9">Required for the first step of histidine biosynthesis. May allow the feedback regulation of ATP phosphoribosyltransferase activity by histidine.</text>
</comment>
<dbReference type="SUPFAM" id="SSF55681">
    <property type="entry name" value="Class II aaRS and biotin synthetases"/>
    <property type="match status" value="1"/>
</dbReference>
<feature type="binding site" evidence="10">
    <location>
        <position position="126"/>
    </location>
    <ligand>
        <name>L-histidine</name>
        <dbReference type="ChEBI" id="CHEBI:57595"/>
    </ligand>
</feature>
<dbReference type="InterPro" id="IPR036621">
    <property type="entry name" value="Anticodon-bd_dom_sf"/>
</dbReference>
<feature type="binding site" evidence="10">
    <location>
        <position position="112"/>
    </location>
    <ligand>
        <name>L-histidine</name>
        <dbReference type="ChEBI" id="CHEBI:57595"/>
    </ligand>
</feature>
<dbReference type="InterPro" id="IPR004516">
    <property type="entry name" value="HisRS/HisZ"/>
</dbReference>
<dbReference type="PANTHER" id="PTHR43707">
    <property type="entry name" value="HISTIDYL-TRNA SYNTHETASE"/>
    <property type="match status" value="1"/>
</dbReference>
<dbReference type="InterPro" id="IPR006195">
    <property type="entry name" value="aa-tRNA-synth_II"/>
</dbReference>
<comment type="subcellular location">
    <subcellularLocation>
        <location evidence="1 9">Cytoplasm</location>
    </subcellularLocation>
</comment>
<organism evidence="12 13">
    <name type="scientific">Caldicoprobacter faecalis</name>
    <dbReference type="NCBI Taxonomy" id="937334"/>
    <lineage>
        <taxon>Bacteria</taxon>
        <taxon>Bacillati</taxon>
        <taxon>Bacillota</taxon>
        <taxon>Clostridia</taxon>
        <taxon>Caldicoprobacterales</taxon>
        <taxon>Caldicoprobacteraceae</taxon>
        <taxon>Caldicoprobacter</taxon>
    </lineage>
</organism>
<dbReference type="AlphaFoldDB" id="A0A1I5RW00"/>
<protein>
    <recommendedName>
        <fullName evidence="4 9">ATP phosphoribosyltransferase regulatory subunit</fullName>
    </recommendedName>
</protein>
<evidence type="ECO:0000313" key="12">
    <source>
        <dbReference type="EMBL" id="SFP62695.1"/>
    </source>
</evidence>
<comment type="miscellaneous">
    <text evidence="9">This function is generally fulfilled by the C-terminal part of HisG, which is missing in some bacteria such as this one.</text>
</comment>
<accession>A0A1I5RW00</accession>
<keyword evidence="6 9" id="KW-0028">Amino-acid biosynthesis</keyword>
<dbReference type="Proteomes" id="UP000198577">
    <property type="component" value="Unassembled WGS sequence"/>
</dbReference>
<dbReference type="CDD" id="cd00773">
    <property type="entry name" value="HisRS-like_core"/>
    <property type="match status" value="1"/>
</dbReference>
<dbReference type="STRING" id="937334.SAMN05444406_101144"/>
<dbReference type="GO" id="GO:0000105">
    <property type="term" value="P:L-histidine biosynthetic process"/>
    <property type="evidence" value="ECO:0007669"/>
    <property type="project" value="UniProtKB-UniRule"/>
</dbReference>
<feature type="binding site" evidence="10">
    <location>
        <begin position="82"/>
        <end position="84"/>
    </location>
    <ligand>
        <name>L-histidine</name>
        <dbReference type="ChEBI" id="CHEBI:57595"/>
    </ligand>
</feature>
<evidence type="ECO:0000256" key="4">
    <source>
        <dbReference type="ARBA" id="ARBA00020397"/>
    </source>
</evidence>
<dbReference type="Gene3D" id="3.40.50.800">
    <property type="entry name" value="Anticodon-binding domain"/>
    <property type="match status" value="1"/>
</dbReference>
<dbReference type="Gene3D" id="3.30.930.10">
    <property type="entry name" value="Bira Bifunctional Protein, Domain 2"/>
    <property type="match status" value="1"/>
</dbReference>
<dbReference type="NCBIfam" id="TIGR00443">
    <property type="entry name" value="hisZ_biosyn_reg"/>
    <property type="match status" value="1"/>
</dbReference>